<dbReference type="AlphaFoldDB" id="A0A2M8FFS9"/>
<sequence>MTVSEIRKQYIAGTLSPITVVENSLRVIKEKDGEIHAFLDTYADEALALAKVAEQEYKNNGVNTPALLGIPVALKNNILVEGKRASAGSKMLENYIASYDATIVTRLKKAGAIIIGSTNMDEFAMGGSTENSAFGPTK</sequence>
<dbReference type="InterPro" id="IPR023631">
    <property type="entry name" value="Amidase_dom"/>
</dbReference>
<dbReference type="Pfam" id="PF01425">
    <property type="entry name" value="Amidase"/>
    <property type="match status" value="1"/>
</dbReference>
<protein>
    <submittedName>
        <fullName evidence="2">Asp-tRNA(Asn)/Glu-tRNA(Gln) amidotransferase GatCAB subunit A</fullName>
        <ecNumber evidence="2">6.3.5.-</ecNumber>
    </submittedName>
</protein>
<dbReference type="PANTHER" id="PTHR11895">
    <property type="entry name" value="TRANSAMIDASE"/>
    <property type="match status" value="1"/>
</dbReference>
<dbReference type="EMBL" id="PFRD01000005">
    <property type="protein sequence ID" value="PJC56476.1"/>
    <property type="molecule type" value="Genomic_DNA"/>
</dbReference>
<name>A0A2M8FFS9_9BACT</name>
<dbReference type="EC" id="6.3.5.-" evidence="2"/>
<organism evidence="2 3">
    <name type="scientific">Candidatus Kaiserbacteria bacterium CG_4_9_14_0_2_um_filter_41_32</name>
    <dbReference type="NCBI Taxonomy" id="1974601"/>
    <lineage>
        <taxon>Bacteria</taxon>
        <taxon>Candidatus Kaiseribacteriota</taxon>
    </lineage>
</organism>
<dbReference type="GO" id="GO:0016874">
    <property type="term" value="F:ligase activity"/>
    <property type="evidence" value="ECO:0007669"/>
    <property type="project" value="UniProtKB-KW"/>
</dbReference>
<dbReference type="PANTHER" id="PTHR11895:SF151">
    <property type="entry name" value="GLUTAMYL-TRNA(GLN) AMIDOTRANSFERASE SUBUNIT A"/>
    <property type="match status" value="1"/>
</dbReference>
<proteinExistence type="predicted"/>
<feature type="domain" description="Amidase" evidence="1">
    <location>
        <begin position="20"/>
        <end position="138"/>
    </location>
</feature>
<gene>
    <name evidence="2" type="primary">gatA</name>
    <name evidence="2" type="ORF">CO026_00100</name>
</gene>
<evidence type="ECO:0000313" key="2">
    <source>
        <dbReference type="EMBL" id="PJC56476.1"/>
    </source>
</evidence>
<keyword evidence="2" id="KW-0436">Ligase</keyword>
<dbReference type="SUPFAM" id="SSF75304">
    <property type="entry name" value="Amidase signature (AS) enzymes"/>
    <property type="match status" value="1"/>
</dbReference>
<dbReference type="InterPro" id="IPR036928">
    <property type="entry name" value="AS_sf"/>
</dbReference>
<keyword evidence="2" id="KW-0808">Transferase</keyword>
<reference evidence="3" key="1">
    <citation type="submission" date="2017-09" db="EMBL/GenBank/DDBJ databases">
        <title>Depth-based differentiation of microbial function through sediment-hosted aquifers and enrichment of novel symbionts in the deep terrestrial subsurface.</title>
        <authorList>
            <person name="Probst A.J."/>
            <person name="Ladd B."/>
            <person name="Jarett J.K."/>
            <person name="Geller-Mcgrath D.E."/>
            <person name="Sieber C.M.K."/>
            <person name="Emerson J.B."/>
            <person name="Anantharaman K."/>
            <person name="Thomas B.C."/>
            <person name="Malmstrom R."/>
            <person name="Stieglmeier M."/>
            <person name="Klingl A."/>
            <person name="Woyke T."/>
            <person name="Ryan C.M."/>
            <person name="Banfield J.F."/>
        </authorList>
    </citation>
    <scope>NUCLEOTIDE SEQUENCE [LARGE SCALE GENOMIC DNA]</scope>
</reference>
<evidence type="ECO:0000259" key="1">
    <source>
        <dbReference type="Pfam" id="PF01425"/>
    </source>
</evidence>
<dbReference type="Proteomes" id="UP000230391">
    <property type="component" value="Unassembled WGS sequence"/>
</dbReference>
<accession>A0A2M8FFS9</accession>
<evidence type="ECO:0000313" key="3">
    <source>
        <dbReference type="Proteomes" id="UP000230391"/>
    </source>
</evidence>
<comment type="caution">
    <text evidence="2">The sequence shown here is derived from an EMBL/GenBank/DDBJ whole genome shotgun (WGS) entry which is preliminary data.</text>
</comment>
<feature type="non-terminal residue" evidence="2">
    <location>
        <position position="138"/>
    </location>
</feature>
<dbReference type="GO" id="GO:0016740">
    <property type="term" value="F:transferase activity"/>
    <property type="evidence" value="ECO:0007669"/>
    <property type="project" value="UniProtKB-KW"/>
</dbReference>
<dbReference type="InterPro" id="IPR000120">
    <property type="entry name" value="Amidase"/>
</dbReference>
<dbReference type="Gene3D" id="3.90.1300.10">
    <property type="entry name" value="Amidase signature (AS) domain"/>
    <property type="match status" value="1"/>
</dbReference>